<evidence type="ECO:0000256" key="1">
    <source>
        <dbReference type="SAM" id="SignalP"/>
    </source>
</evidence>
<dbReference type="EMBL" id="FOYW01000001">
    <property type="protein sequence ID" value="SFR62204.1"/>
    <property type="molecule type" value="Genomic_DNA"/>
</dbReference>
<protein>
    <submittedName>
        <fullName evidence="3">PEP-CTERM protein-sorting domain-containing protein</fullName>
    </submittedName>
</protein>
<feature type="signal peptide" evidence="1">
    <location>
        <begin position="1"/>
        <end position="27"/>
    </location>
</feature>
<feature type="domain" description="Ice-binding protein C-terminal" evidence="2">
    <location>
        <begin position="185"/>
        <end position="207"/>
    </location>
</feature>
<reference evidence="3 4" key="1">
    <citation type="submission" date="2016-10" db="EMBL/GenBank/DDBJ databases">
        <authorList>
            <person name="de Groot N.N."/>
        </authorList>
    </citation>
    <scope>NUCLEOTIDE SEQUENCE [LARGE SCALE GENOMIC DNA]</scope>
    <source>
        <strain evidence="3 4">CGMCC 1.9167</strain>
    </source>
</reference>
<dbReference type="InterPro" id="IPR013424">
    <property type="entry name" value="Ice-binding_C"/>
</dbReference>
<dbReference type="AlphaFoldDB" id="A0A1I6I6B8"/>
<evidence type="ECO:0000313" key="3">
    <source>
        <dbReference type="EMBL" id="SFR62204.1"/>
    </source>
</evidence>
<gene>
    <name evidence="3" type="ORF">SAMN05216203_1876</name>
</gene>
<proteinExistence type="predicted"/>
<evidence type="ECO:0000313" key="4">
    <source>
        <dbReference type="Proteomes" id="UP000198644"/>
    </source>
</evidence>
<dbReference type="RefSeq" id="WP_167812612.1">
    <property type="nucleotide sequence ID" value="NZ_FOYW01000001.1"/>
</dbReference>
<keyword evidence="1" id="KW-0732">Signal</keyword>
<keyword evidence="4" id="KW-1185">Reference proteome</keyword>
<accession>A0A1I6I6B8</accession>
<organism evidence="3 4">
    <name type="scientific">Marinobacter daqiaonensis</name>
    <dbReference type="NCBI Taxonomy" id="650891"/>
    <lineage>
        <taxon>Bacteria</taxon>
        <taxon>Pseudomonadati</taxon>
        <taxon>Pseudomonadota</taxon>
        <taxon>Gammaproteobacteria</taxon>
        <taxon>Pseudomonadales</taxon>
        <taxon>Marinobacteraceae</taxon>
        <taxon>Marinobacter</taxon>
    </lineage>
</organism>
<evidence type="ECO:0000259" key="2">
    <source>
        <dbReference type="Pfam" id="PF07589"/>
    </source>
</evidence>
<name>A0A1I6I6B8_9GAMM</name>
<dbReference type="NCBIfam" id="TIGR02595">
    <property type="entry name" value="PEP_CTERM"/>
    <property type="match status" value="1"/>
</dbReference>
<sequence>MTKRYFAPTLAVFSLAAGLAFSGTASAAATYCSDAGGHSVLDTSDMTWAGANANDCYGVSSGNPDTSAGATLTNNWGTFDFLTKDAPGEIAGVRFTLFDVNIGATSGEWSLMWEEVGTPGLPLTIDFVGNLKAGDGYASYLFEGITFGSPGSSGTGTFDISFTNQGGQTPDLSNLSLFARVAEVPVPEPGSLALLGLGLVGLHFARRKKA</sequence>
<dbReference type="Pfam" id="PF07589">
    <property type="entry name" value="PEP-CTERM"/>
    <property type="match status" value="1"/>
</dbReference>
<dbReference type="Proteomes" id="UP000198644">
    <property type="component" value="Unassembled WGS sequence"/>
</dbReference>
<feature type="chain" id="PRO_5011768337" evidence="1">
    <location>
        <begin position="28"/>
        <end position="210"/>
    </location>
</feature>